<organism evidence="3">
    <name type="scientific">Aspergillus arachidicola</name>
    <dbReference type="NCBI Taxonomy" id="656916"/>
    <lineage>
        <taxon>Eukaryota</taxon>
        <taxon>Fungi</taxon>
        <taxon>Dikarya</taxon>
        <taxon>Ascomycota</taxon>
        <taxon>Pezizomycotina</taxon>
        <taxon>Eurotiomycetes</taxon>
        <taxon>Eurotiomycetidae</taxon>
        <taxon>Eurotiales</taxon>
        <taxon>Aspergillaceae</taxon>
        <taxon>Aspergillus</taxon>
        <taxon>Aspergillus subgen. Circumdati</taxon>
    </lineage>
</organism>
<sequence>MASWNGHMFPPSGQQKKATGSVCLQQTRNCQTRGYTPLSRLSRPSPEVTDGQQTLRSEAIAPTTHRAFEPVDLTTTTPPNNPLGGHGATEQSRTPSPMTKLKRFNETIWKEMKEVFNGFRGKRDAEIATLKQQLEEANNELLGKQQRIDSLEEYLTERGLF</sequence>
<keyword evidence="1" id="KW-0175">Coiled coil</keyword>
<name>A0A5N6YGX0_9EURO</name>
<evidence type="ECO:0000313" key="3">
    <source>
        <dbReference type="EMBL" id="KAE8344705.1"/>
    </source>
</evidence>
<accession>A0A5N6YGX0</accession>
<evidence type="ECO:0000256" key="1">
    <source>
        <dbReference type="SAM" id="Coils"/>
    </source>
</evidence>
<reference evidence="3" key="1">
    <citation type="submission" date="2019-04" db="EMBL/GenBank/DDBJ databases">
        <title>Friends and foes A comparative genomics study of 23 Aspergillus species from section Flavi.</title>
        <authorList>
            <consortium name="DOE Joint Genome Institute"/>
            <person name="Kjaerbolling I."/>
            <person name="Vesth T."/>
            <person name="Frisvad J.C."/>
            <person name="Nybo J.L."/>
            <person name="Theobald S."/>
            <person name="Kildgaard S."/>
            <person name="Isbrandt T."/>
            <person name="Kuo A."/>
            <person name="Sato A."/>
            <person name="Lyhne E.K."/>
            <person name="Kogle M.E."/>
            <person name="Wiebenga A."/>
            <person name="Kun R.S."/>
            <person name="Lubbers R.J."/>
            <person name="Makela M.R."/>
            <person name="Barry K."/>
            <person name="Chovatia M."/>
            <person name="Clum A."/>
            <person name="Daum C."/>
            <person name="Haridas S."/>
            <person name="He G."/>
            <person name="LaButti K."/>
            <person name="Lipzen A."/>
            <person name="Mondo S."/>
            <person name="Riley R."/>
            <person name="Salamov A."/>
            <person name="Simmons B.A."/>
            <person name="Magnuson J.K."/>
            <person name="Henrissat B."/>
            <person name="Mortensen U.H."/>
            <person name="Larsen T.O."/>
            <person name="Devries R.P."/>
            <person name="Grigoriev I.V."/>
            <person name="Machida M."/>
            <person name="Baker S.E."/>
            <person name="Andersen M.R."/>
        </authorList>
    </citation>
    <scope>NUCLEOTIDE SEQUENCE</scope>
    <source>
        <strain evidence="3">CBS 117612</strain>
    </source>
</reference>
<feature type="compositionally biased region" description="Polar residues" evidence="2">
    <location>
        <begin position="12"/>
        <end position="34"/>
    </location>
</feature>
<proteinExistence type="predicted"/>
<gene>
    <name evidence="3" type="ORF">BDV24DRAFT_160011</name>
</gene>
<feature type="region of interest" description="Disordered" evidence="2">
    <location>
        <begin position="1"/>
        <end position="101"/>
    </location>
</feature>
<feature type="coiled-coil region" evidence="1">
    <location>
        <begin position="120"/>
        <end position="154"/>
    </location>
</feature>
<dbReference type="AlphaFoldDB" id="A0A5N6YGX0"/>
<evidence type="ECO:0000256" key="2">
    <source>
        <dbReference type="SAM" id="MobiDB-lite"/>
    </source>
</evidence>
<protein>
    <submittedName>
        <fullName evidence="3">Uncharacterized protein</fullName>
    </submittedName>
</protein>
<dbReference type="EMBL" id="ML737122">
    <property type="protein sequence ID" value="KAE8344705.1"/>
    <property type="molecule type" value="Genomic_DNA"/>
</dbReference>
<dbReference type="Proteomes" id="UP000325558">
    <property type="component" value="Unassembled WGS sequence"/>
</dbReference>